<evidence type="ECO:0000313" key="1">
    <source>
        <dbReference type="EMBL" id="CCD56222.1"/>
    </source>
</evidence>
<dbReference type="InParanoid" id="G2YWY4"/>
<sequence length="52" mass="5907">MQQQLEYGVWSIYKIRNIRMHLVKSIYGVCGIDVPSDSDKSCNNIPTALSYA</sequence>
<protein>
    <submittedName>
        <fullName evidence="1">Uncharacterized protein</fullName>
    </submittedName>
</protein>
<dbReference type="Proteomes" id="UP000008177">
    <property type="component" value="Unplaced contigs"/>
</dbReference>
<evidence type="ECO:0000313" key="2">
    <source>
        <dbReference type="Proteomes" id="UP000008177"/>
    </source>
</evidence>
<organism evidence="1 2">
    <name type="scientific">Botryotinia fuckeliana (strain T4)</name>
    <name type="common">Noble rot fungus</name>
    <name type="synonym">Botrytis cinerea</name>
    <dbReference type="NCBI Taxonomy" id="999810"/>
    <lineage>
        <taxon>Eukaryota</taxon>
        <taxon>Fungi</taxon>
        <taxon>Dikarya</taxon>
        <taxon>Ascomycota</taxon>
        <taxon>Pezizomycotina</taxon>
        <taxon>Leotiomycetes</taxon>
        <taxon>Helotiales</taxon>
        <taxon>Sclerotiniaceae</taxon>
        <taxon>Botrytis</taxon>
    </lineage>
</organism>
<accession>G2YWY4</accession>
<dbReference type="HOGENOM" id="CLU_3087027_0_0_1"/>
<name>G2YWY4_BOTF4</name>
<dbReference type="EMBL" id="FQ790359">
    <property type="protein sequence ID" value="CCD56222.1"/>
    <property type="molecule type" value="Genomic_DNA"/>
</dbReference>
<reference evidence="2" key="1">
    <citation type="journal article" date="2011" name="PLoS Genet.">
        <title>Genomic analysis of the necrotrophic fungal pathogens Sclerotinia sclerotiorum and Botrytis cinerea.</title>
        <authorList>
            <person name="Amselem J."/>
            <person name="Cuomo C.A."/>
            <person name="van Kan J.A."/>
            <person name="Viaud M."/>
            <person name="Benito E.P."/>
            <person name="Couloux A."/>
            <person name="Coutinho P.M."/>
            <person name="de Vries R.P."/>
            <person name="Dyer P.S."/>
            <person name="Fillinger S."/>
            <person name="Fournier E."/>
            <person name="Gout L."/>
            <person name="Hahn M."/>
            <person name="Kohn L."/>
            <person name="Lapalu N."/>
            <person name="Plummer K.M."/>
            <person name="Pradier J.M."/>
            <person name="Quevillon E."/>
            <person name="Sharon A."/>
            <person name="Simon A."/>
            <person name="ten Have A."/>
            <person name="Tudzynski B."/>
            <person name="Tudzynski P."/>
            <person name="Wincker P."/>
            <person name="Andrew M."/>
            <person name="Anthouard V."/>
            <person name="Beever R.E."/>
            <person name="Beffa R."/>
            <person name="Benoit I."/>
            <person name="Bouzid O."/>
            <person name="Brault B."/>
            <person name="Chen Z."/>
            <person name="Choquer M."/>
            <person name="Collemare J."/>
            <person name="Cotton P."/>
            <person name="Danchin E.G."/>
            <person name="Da Silva C."/>
            <person name="Gautier A."/>
            <person name="Giraud C."/>
            <person name="Giraud T."/>
            <person name="Gonzalez C."/>
            <person name="Grossetete S."/>
            <person name="Guldener U."/>
            <person name="Henrissat B."/>
            <person name="Howlett B.J."/>
            <person name="Kodira C."/>
            <person name="Kretschmer M."/>
            <person name="Lappartient A."/>
            <person name="Leroch M."/>
            <person name="Levis C."/>
            <person name="Mauceli E."/>
            <person name="Neuveglise C."/>
            <person name="Oeser B."/>
            <person name="Pearson M."/>
            <person name="Poulain J."/>
            <person name="Poussereau N."/>
            <person name="Quesneville H."/>
            <person name="Rascle C."/>
            <person name="Schumacher J."/>
            <person name="Segurens B."/>
            <person name="Sexton A."/>
            <person name="Silva E."/>
            <person name="Sirven C."/>
            <person name="Soanes D.M."/>
            <person name="Talbot N.J."/>
            <person name="Templeton M."/>
            <person name="Yandava C."/>
            <person name="Yarden O."/>
            <person name="Zeng Q."/>
            <person name="Rollins J.A."/>
            <person name="Lebrun M.H."/>
            <person name="Dickman M."/>
        </authorList>
    </citation>
    <scope>NUCLEOTIDE SEQUENCE [LARGE SCALE GENOMIC DNA]</scope>
    <source>
        <strain evidence="2">T4</strain>
    </source>
</reference>
<gene>
    <name evidence="1" type="ORF">BofuT4_uP148320.1</name>
</gene>
<proteinExistence type="predicted"/>
<dbReference type="AlphaFoldDB" id="G2YWY4"/>